<dbReference type="EMBL" id="CP015101">
    <property type="protein sequence ID" value="ASJ04971.1"/>
    <property type="molecule type" value="Genomic_DNA"/>
</dbReference>
<evidence type="ECO:0000313" key="3">
    <source>
        <dbReference type="Proteomes" id="UP000250272"/>
    </source>
</evidence>
<evidence type="ECO:0000256" key="1">
    <source>
        <dbReference type="PROSITE-ProRule" id="PRU00339"/>
    </source>
</evidence>
<sequence>MIGKKGLVILMSLIFILGAVPLPRAFAENTRLVILVSDNEADWAIAQNVADLLGVHLIVSPWGTYDPAVSAEILSVEPERVIIIGGPVAIPEEYTKDFDEFGIPYERWYGETRYETNLVVIQALGEEFPEAFDEIGTIVIANGRDALAIEGYLEAMKLRPYEFKGKPILILTDEGRENVTIAALERFVRISEVKYAATYSGREKPMFPLNREEIDAWMRNHFASYTEDTLARSPTEGDVHSLLINVQNKTERAEELLDGLRVPDARRKLEEAKNALNLAWSAYNSGDYSRAYQLAMVASFNADFVISRAYREMRTVYQGLPNMQLQREIQQFEIMAKVLKRKGYDVSELESLISQAKEALKDGKYSLLLNELIPEIKETIAKLTTKRPSPGIPGGKNHKRP</sequence>
<organism evidence="2 3">
    <name type="scientific">Thermococcus barossii</name>
    <dbReference type="NCBI Taxonomy" id="54077"/>
    <lineage>
        <taxon>Archaea</taxon>
        <taxon>Methanobacteriati</taxon>
        <taxon>Methanobacteriota</taxon>
        <taxon>Thermococci</taxon>
        <taxon>Thermococcales</taxon>
        <taxon>Thermococcaceae</taxon>
        <taxon>Thermococcus</taxon>
    </lineage>
</organism>
<keyword evidence="3" id="KW-1185">Reference proteome</keyword>
<dbReference type="RefSeq" id="WP_232460688.1">
    <property type="nucleotide sequence ID" value="NZ_CP015101.1"/>
</dbReference>
<dbReference type="AlphaFoldDB" id="A0A2Z2MRS4"/>
<evidence type="ECO:0000313" key="2">
    <source>
        <dbReference type="EMBL" id="ASJ04971.1"/>
    </source>
</evidence>
<dbReference type="GeneID" id="33326344"/>
<reference evidence="2 3" key="1">
    <citation type="submission" date="2016-04" db="EMBL/GenBank/DDBJ databases">
        <title>Complete genome sequence of Thermococcus barossii type strain SHCK-94.</title>
        <authorList>
            <person name="Oger P.M."/>
        </authorList>
    </citation>
    <scope>NUCLEOTIDE SEQUENCE [LARGE SCALE GENOMIC DNA]</scope>
    <source>
        <strain evidence="2 3">SHCK-94</strain>
    </source>
</reference>
<dbReference type="Gene3D" id="3.40.50.12090">
    <property type="match status" value="1"/>
</dbReference>
<name>A0A2Z2MRS4_9EURY</name>
<evidence type="ECO:0008006" key="4">
    <source>
        <dbReference type="Google" id="ProtNLM"/>
    </source>
</evidence>
<dbReference type="PROSITE" id="PS50005">
    <property type="entry name" value="TPR"/>
    <property type="match status" value="1"/>
</dbReference>
<proteinExistence type="predicted"/>
<dbReference type="Proteomes" id="UP000250272">
    <property type="component" value="Chromosome"/>
</dbReference>
<dbReference type="KEGG" id="tbs:A3L01_06175"/>
<protein>
    <recommendedName>
        <fullName evidence="4">Cell wall-binding repeat 2 family protein</fullName>
    </recommendedName>
</protein>
<feature type="repeat" description="TPR" evidence="1">
    <location>
        <begin position="129"/>
        <end position="162"/>
    </location>
</feature>
<keyword evidence="1" id="KW-0802">TPR repeat</keyword>
<dbReference type="InterPro" id="IPR019734">
    <property type="entry name" value="TPR_rpt"/>
</dbReference>
<gene>
    <name evidence="2" type="ORF">A3L01_06175</name>
</gene>
<accession>A0A2Z2MRS4</accession>